<reference evidence="1" key="2">
    <citation type="submission" date="2023-05" db="EMBL/GenBank/DDBJ databases">
        <authorList>
            <consortium name="Lawrence Berkeley National Laboratory"/>
            <person name="Steindorff A."/>
            <person name="Hensen N."/>
            <person name="Bonometti L."/>
            <person name="Westerberg I."/>
            <person name="Brannstrom I.O."/>
            <person name="Guillou S."/>
            <person name="Cros-Aarteil S."/>
            <person name="Calhoun S."/>
            <person name="Haridas S."/>
            <person name="Kuo A."/>
            <person name="Mondo S."/>
            <person name="Pangilinan J."/>
            <person name="Riley R."/>
            <person name="Labutti K."/>
            <person name="Andreopoulos B."/>
            <person name="Lipzen A."/>
            <person name="Chen C."/>
            <person name="Yanf M."/>
            <person name="Daum C."/>
            <person name="Ng V."/>
            <person name="Clum A."/>
            <person name="Ohm R."/>
            <person name="Martin F."/>
            <person name="Silar P."/>
            <person name="Natvig D."/>
            <person name="Lalanne C."/>
            <person name="Gautier V."/>
            <person name="Ament-Velasquez S.L."/>
            <person name="Kruys A."/>
            <person name="Hutchinson M.I."/>
            <person name="Powell A.J."/>
            <person name="Barry K."/>
            <person name="Miller A.N."/>
            <person name="Grigoriev I.V."/>
            <person name="Debuchy R."/>
            <person name="Gladieux P."/>
            <person name="Thoren M.H."/>
            <person name="Johannesson H."/>
        </authorList>
    </citation>
    <scope>NUCLEOTIDE SEQUENCE</scope>
    <source>
        <strain evidence="1">CBS 757.83</strain>
    </source>
</reference>
<name>A0AAN6Q8Y8_9PEZI</name>
<accession>A0AAN6Q8Y8</accession>
<dbReference type="AlphaFoldDB" id="A0AAN6Q8Y8"/>
<keyword evidence="2" id="KW-1185">Reference proteome</keyword>
<comment type="caution">
    <text evidence="1">The sequence shown here is derived from an EMBL/GenBank/DDBJ whole genome shotgun (WGS) entry which is preliminary data.</text>
</comment>
<gene>
    <name evidence="1" type="ORF">N658DRAFT_328262</name>
</gene>
<evidence type="ECO:0000313" key="2">
    <source>
        <dbReference type="Proteomes" id="UP001305647"/>
    </source>
</evidence>
<evidence type="ECO:0000313" key="1">
    <source>
        <dbReference type="EMBL" id="KAK4102907.1"/>
    </source>
</evidence>
<sequence>MPCSAHTSGLHSLFGWESRRSHHLPGRPRLLFRRAYIFQLPIPIAILAHVRFLLGSSFGEGNVLLSVRKATIITLSAGSRQETFAKTSRPNTRPLFHVTQ</sequence>
<reference evidence="1" key="1">
    <citation type="journal article" date="2023" name="Mol. Phylogenet. Evol.">
        <title>Genome-scale phylogeny and comparative genomics of the fungal order Sordariales.</title>
        <authorList>
            <person name="Hensen N."/>
            <person name="Bonometti L."/>
            <person name="Westerberg I."/>
            <person name="Brannstrom I.O."/>
            <person name="Guillou S."/>
            <person name="Cros-Aarteil S."/>
            <person name="Calhoun S."/>
            <person name="Haridas S."/>
            <person name="Kuo A."/>
            <person name="Mondo S."/>
            <person name="Pangilinan J."/>
            <person name="Riley R."/>
            <person name="LaButti K."/>
            <person name="Andreopoulos B."/>
            <person name="Lipzen A."/>
            <person name="Chen C."/>
            <person name="Yan M."/>
            <person name="Daum C."/>
            <person name="Ng V."/>
            <person name="Clum A."/>
            <person name="Steindorff A."/>
            <person name="Ohm R.A."/>
            <person name="Martin F."/>
            <person name="Silar P."/>
            <person name="Natvig D.O."/>
            <person name="Lalanne C."/>
            <person name="Gautier V."/>
            <person name="Ament-Velasquez S.L."/>
            <person name="Kruys A."/>
            <person name="Hutchinson M.I."/>
            <person name="Powell A.J."/>
            <person name="Barry K."/>
            <person name="Miller A.N."/>
            <person name="Grigoriev I.V."/>
            <person name="Debuchy R."/>
            <person name="Gladieux P."/>
            <person name="Hiltunen Thoren M."/>
            <person name="Johannesson H."/>
        </authorList>
    </citation>
    <scope>NUCLEOTIDE SEQUENCE</scope>
    <source>
        <strain evidence="1">CBS 757.83</strain>
    </source>
</reference>
<dbReference type="Proteomes" id="UP001305647">
    <property type="component" value="Unassembled WGS sequence"/>
</dbReference>
<organism evidence="1 2">
    <name type="scientific">Parathielavia hyrcaniae</name>
    <dbReference type="NCBI Taxonomy" id="113614"/>
    <lineage>
        <taxon>Eukaryota</taxon>
        <taxon>Fungi</taxon>
        <taxon>Dikarya</taxon>
        <taxon>Ascomycota</taxon>
        <taxon>Pezizomycotina</taxon>
        <taxon>Sordariomycetes</taxon>
        <taxon>Sordariomycetidae</taxon>
        <taxon>Sordariales</taxon>
        <taxon>Chaetomiaceae</taxon>
        <taxon>Parathielavia</taxon>
    </lineage>
</organism>
<protein>
    <submittedName>
        <fullName evidence="1">Uncharacterized protein</fullName>
    </submittedName>
</protein>
<dbReference type="EMBL" id="MU863630">
    <property type="protein sequence ID" value="KAK4102907.1"/>
    <property type="molecule type" value="Genomic_DNA"/>
</dbReference>
<proteinExistence type="predicted"/>